<protein>
    <submittedName>
        <fullName evidence="7">LysE family transport protein</fullName>
    </submittedName>
    <submittedName>
        <fullName evidence="8">LysE family transporter</fullName>
    </submittedName>
</protein>
<gene>
    <name evidence="7" type="ordered locus">HELO_1280</name>
    <name evidence="8" type="ORF">SR933_18730</name>
</gene>
<dbReference type="EMBL" id="CP139472">
    <property type="protein sequence ID" value="WPU47252.1"/>
    <property type="molecule type" value="Genomic_DNA"/>
</dbReference>
<dbReference type="GO" id="GO:0015171">
    <property type="term" value="F:amino acid transmembrane transporter activity"/>
    <property type="evidence" value="ECO:0007669"/>
    <property type="project" value="TreeGrafter"/>
</dbReference>
<dbReference type="Pfam" id="PF01810">
    <property type="entry name" value="LysE"/>
    <property type="match status" value="1"/>
</dbReference>
<dbReference type="KEGG" id="hel:HELO_1280"/>
<keyword evidence="10" id="KW-1185">Reference proteome</keyword>
<evidence type="ECO:0000256" key="5">
    <source>
        <dbReference type="ARBA" id="ARBA00023136"/>
    </source>
</evidence>
<feature type="transmembrane region" description="Helical" evidence="6">
    <location>
        <begin position="64"/>
        <end position="81"/>
    </location>
</feature>
<reference evidence="8 10" key="4">
    <citation type="submission" date="2023-11" db="EMBL/GenBank/DDBJ databases">
        <title>MicrobeMod: A computational toolkit for identifying prokaryotic methylation and restriction-modification with nanopore sequencing.</title>
        <authorList>
            <person name="Crits-Christoph A."/>
            <person name="Kang S.C."/>
            <person name="Lee H."/>
            <person name="Ostrov N."/>
        </authorList>
    </citation>
    <scope>NUCLEOTIDE SEQUENCE [LARGE SCALE GENOMIC DNA]</scope>
    <source>
        <strain evidence="8 10">ATCC 33173</strain>
    </source>
</reference>
<sequence>MIEILAYAIGVMYTPGPVNLFALNSGLNGRFASSLGFFAGVGTAMLLLLLLFGWVGARWVRGDGLMVISALGCLYIAYLALKVMRAEVNIDGATQGTRLRFRDGLAMQLMNPKGLLATLPIATLQFPHAGIEGPALLFASLGLAVLASGAPGSYALAGFLAGRRLGDPRVFKALNRVMALLLIGVAGSIGYEHVYLPLHA</sequence>
<dbReference type="STRING" id="768066.HELO_1280"/>
<feature type="transmembrane region" description="Helical" evidence="6">
    <location>
        <begin position="31"/>
        <end position="52"/>
    </location>
</feature>
<reference evidence="7" key="2">
    <citation type="submission" date="2010-05" db="EMBL/GenBank/DDBJ databases">
        <title>Revision and reannotation of the Halomonas elongata DSM 2581(T) genome.</title>
        <authorList>
            <person name="Pfeiffer F."/>
            <person name="Bagyan I."/>
            <person name="Alfaro-Espinoza G."/>
            <person name="Zamora-Lagos M.A."/>
            <person name="Habermann B."/>
            <person name="Oesterhelt D."/>
            <person name="Kunte H.J."/>
        </authorList>
    </citation>
    <scope>NUCLEOTIDE SEQUENCE</scope>
    <source>
        <strain evidence="7">Type strain: DSM 2581</strain>
    </source>
</reference>
<dbReference type="Proteomes" id="UP000008707">
    <property type="component" value="Chromosome"/>
</dbReference>
<keyword evidence="3 6" id="KW-0812">Transmembrane</keyword>
<evidence type="ECO:0000313" key="8">
    <source>
        <dbReference type="EMBL" id="WPU47252.1"/>
    </source>
</evidence>
<dbReference type="GeneID" id="91008481"/>
<organism evidence="7 9">
    <name type="scientific">Halomonas elongata (strain ATCC 33173 / DSM 2581 / NBRC 15536 / NCIMB 2198 / 1H9)</name>
    <dbReference type="NCBI Taxonomy" id="768066"/>
    <lineage>
        <taxon>Bacteria</taxon>
        <taxon>Pseudomonadati</taxon>
        <taxon>Pseudomonadota</taxon>
        <taxon>Gammaproteobacteria</taxon>
        <taxon>Oceanospirillales</taxon>
        <taxon>Halomonadaceae</taxon>
        <taxon>Halomonas</taxon>
    </lineage>
</organism>
<evidence type="ECO:0000256" key="1">
    <source>
        <dbReference type="ARBA" id="ARBA00004651"/>
    </source>
</evidence>
<evidence type="ECO:0000256" key="3">
    <source>
        <dbReference type="ARBA" id="ARBA00022692"/>
    </source>
</evidence>
<reference evidence="7" key="1">
    <citation type="journal article" date="2010" name="Environ. Microbiol.">
        <title>A blueprint of ectoine metabolism from the genome of the industrial producer Halomonas elongata DSM 2581(T).</title>
        <authorList>
            <person name="Schwibbert K."/>
            <person name="Marin-Sanguino A."/>
            <person name="Bagyan I."/>
            <person name="Heidrich G."/>
            <person name="Lentzen G."/>
            <person name="Seitz H."/>
            <person name="Rampp M."/>
            <person name="Schuster S.C."/>
            <person name="Klenk H.P."/>
            <person name="Pfeiffer F."/>
            <person name="Oesterhelt D."/>
            <person name="Kunte H.J."/>
        </authorList>
    </citation>
    <scope>NUCLEOTIDE SEQUENCE</scope>
    <source>
        <strain evidence="7">Type strain: DSM 2581</strain>
    </source>
</reference>
<feature type="transmembrane region" description="Helical" evidence="6">
    <location>
        <begin position="173"/>
        <end position="191"/>
    </location>
</feature>
<dbReference type="PANTHER" id="PTHR30086">
    <property type="entry name" value="ARGININE EXPORTER PROTEIN ARGO"/>
    <property type="match status" value="1"/>
</dbReference>
<dbReference type="GO" id="GO:0005886">
    <property type="term" value="C:plasma membrane"/>
    <property type="evidence" value="ECO:0007669"/>
    <property type="project" value="UniProtKB-SubCell"/>
</dbReference>
<dbReference type="Proteomes" id="UP001322512">
    <property type="component" value="Chromosome"/>
</dbReference>
<keyword evidence="4 6" id="KW-1133">Transmembrane helix</keyword>
<dbReference type="AlphaFoldDB" id="E1V5Q1"/>
<accession>E1V5Q1</accession>
<dbReference type="RefSeq" id="WP_013331035.1">
    <property type="nucleotide sequence ID" value="NC_014532.2"/>
</dbReference>
<comment type="subcellular location">
    <subcellularLocation>
        <location evidence="1">Cell membrane</location>
        <topology evidence="1">Multi-pass membrane protein</topology>
    </subcellularLocation>
</comment>
<dbReference type="OrthoDB" id="6292618at2"/>
<dbReference type="eggNOG" id="COG1280">
    <property type="taxonomic scope" value="Bacteria"/>
</dbReference>
<proteinExistence type="predicted"/>
<keyword evidence="2" id="KW-1003">Cell membrane</keyword>
<dbReference type="EMBL" id="FN869568">
    <property type="protein sequence ID" value="CBV41163.1"/>
    <property type="molecule type" value="Genomic_DNA"/>
</dbReference>
<evidence type="ECO:0000313" key="9">
    <source>
        <dbReference type="Proteomes" id="UP000008707"/>
    </source>
</evidence>
<evidence type="ECO:0000256" key="4">
    <source>
        <dbReference type="ARBA" id="ARBA00022989"/>
    </source>
</evidence>
<keyword evidence="5 6" id="KW-0472">Membrane</keyword>
<reference evidence="9" key="3">
    <citation type="journal article" date="2011" name="Environ. Microbiol.">
        <title>A blueprint of ectoine metabolism from the genome of the industrial producer Halomonas elongata DSM 2581(T).</title>
        <authorList>
            <person name="Schwibbert K."/>
            <person name="Marin-Sanguino A."/>
            <person name="Bagyan I."/>
            <person name="Heidrich G."/>
            <person name="Lentzen G."/>
            <person name="Seitz H."/>
            <person name="Rampp M."/>
            <person name="Schuster S.C."/>
            <person name="Klenk H.P."/>
            <person name="Pfeiffer F."/>
            <person name="Oesterhelt D."/>
            <person name="Kunte H.J."/>
        </authorList>
    </citation>
    <scope>NUCLEOTIDE SEQUENCE [LARGE SCALE GENOMIC DNA]</scope>
    <source>
        <strain evidence="9">ATCC 33173 / DSM 2581 / NBRC 15536 / NCIMB 2198 / 1H9</strain>
    </source>
</reference>
<feature type="transmembrane region" description="Helical" evidence="6">
    <location>
        <begin position="135"/>
        <end position="161"/>
    </location>
</feature>
<name>E1V5Q1_HALED</name>
<evidence type="ECO:0000256" key="6">
    <source>
        <dbReference type="SAM" id="Phobius"/>
    </source>
</evidence>
<evidence type="ECO:0000256" key="2">
    <source>
        <dbReference type="ARBA" id="ARBA00022475"/>
    </source>
</evidence>
<evidence type="ECO:0000313" key="7">
    <source>
        <dbReference type="EMBL" id="CBV41163.1"/>
    </source>
</evidence>
<evidence type="ECO:0000313" key="10">
    <source>
        <dbReference type="Proteomes" id="UP001322512"/>
    </source>
</evidence>
<dbReference type="InterPro" id="IPR001123">
    <property type="entry name" value="LeuE-type"/>
</dbReference>
<dbReference type="PANTHER" id="PTHR30086:SF20">
    <property type="entry name" value="ARGININE EXPORTER PROTEIN ARGO-RELATED"/>
    <property type="match status" value="1"/>
</dbReference>
<dbReference type="HOGENOM" id="CLU_079569_1_2_6"/>